<evidence type="ECO:0000259" key="1">
    <source>
        <dbReference type="Pfam" id="PF00535"/>
    </source>
</evidence>
<sequence length="305" mass="34609">MLEQNVNLSKFVSVIIPVFNDAERLKICLLALEQQTYPKNLYEVIVVDNASEEDIKSIVEQFDQTVFTQELKTGSYAARNQGISLAKGEILAFTDSDCIPSTSWIENGVKTLTSTPNCGLVAGRIDLFFQNPEKPTPVELYESIAMDFPQERSLKKSHYGVTANIFTFKSVIDTVGCFNDTLKSGGDMEWGQRVFAAGYQQIYADSACIGHPARYSFSQLHQRVARIVGGRHDRMMNTKPSFKEIGRDLLDTFKPPFRSFYRIWSDEKLHGFNQKLQFTGVMLFIRYVTISEKLRLYMGGKSKRA</sequence>
<gene>
    <name evidence="2" type="ORF">H6G24_32855</name>
</gene>
<dbReference type="Gene3D" id="3.90.550.10">
    <property type="entry name" value="Spore Coat Polysaccharide Biosynthesis Protein SpsA, Chain A"/>
    <property type="match status" value="1"/>
</dbReference>
<comment type="caution">
    <text evidence="2">The sequence shown here is derived from an EMBL/GenBank/DDBJ whole genome shotgun (WGS) entry which is preliminary data.</text>
</comment>
<dbReference type="EMBL" id="JACJQH010000080">
    <property type="protein sequence ID" value="MBD2200204.1"/>
    <property type="molecule type" value="Genomic_DNA"/>
</dbReference>
<dbReference type="InterPro" id="IPR001173">
    <property type="entry name" value="Glyco_trans_2-like"/>
</dbReference>
<feature type="domain" description="Glycosyltransferase 2-like" evidence="1">
    <location>
        <begin position="13"/>
        <end position="164"/>
    </location>
</feature>
<accession>A0ABR8AJX0</accession>
<evidence type="ECO:0000313" key="2">
    <source>
        <dbReference type="EMBL" id="MBD2200204.1"/>
    </source>
</evidence>
<organism evidence="2 3">
    <name type="scientific">Calothrix parietina FACHB-288</name>
    <dbReference type="NCBI Taxonomy" id="2692896"/>
    <lineage>
        <taxon>Bacteria</taxon>
        <taxon>Bacillati</taxon>
        <taxon>Cyanobacteriota</taxon>
        <taxon>Cyanophyceae</taxon>
        <taxon>Nostocales</taxon>
        <taxon>Calotrichaceae</taxon>
        <taxon>Calothrix</taxon>
    </lineage>
</organism>
<proteinExistence type="predicted"/>
<dbReference type="RefSeq" id="WP_190550779.1">
    <property type="nucleotide sequence ID" value="NZ_CAWPNO010000118.1"/>
</dbReference>
<evidence type="ECO:0000313" key="3">
    <source>
        <dbReference type="Proteomes" id="UP000658514"/>
    </source>
</evidence>
<dbReference type="Proteomes" id="UP000658514">
    <property type="component" value="Unassembled WGS sequence"/>
</dbReference>
<keyword evidence="3" id="KW-1185">Reference proteome</keyword>
<name>A0ABR8AJX0_9CYAN</name>
<dbReference type="SUPFAM" id="SSF53448">
    <property type="entry name" value="Nucleotide-diphospho-sugar transferases"/>
    <property type="match status" value="1"/>
</dbReference>
<protein>
    <submittedName>
        <fullName evidence="2">Glycosyltransferase family 2 protein</fullName>
    </submittedName>
</protein>
<dbReference type="Pfam" id="PF00535">
    <property type="entry name" value="Glycos_transf_2"/>
    <property type="match status" value="1"/>
</dbReference>
<dbReference type="CDD" id="cd00761">
    <property type="entry name" value="Glyco_tranf_GTA_type"/>
    <property type="match status" value="1"/>
</dbReference>
<reference evidence="2 3" key="1">
    <citation type="journal article" date="2020" name="ISME J.">
        <title>Comparative genomics reveals insights into cyanobacterial evolution and habitat adaptation.</title>
        <authorList>
            <person name="Chen M.Y."/>
            <person name="Teng W.K."/>
            <person name="Zhao L."/>
            <person name="Hu C.X."/>
            <person name="Zhou Y.K."/>
            <person name="Han B.P."/>
            <person name="Song L.R."/>
            <person name="Shu W.S."/>
        </authorList>
    </citation>
    <scope>NUCLEOTIDE SEQUENCE [LARGE SCALE GENOMIC DNA]</scope>
    <source>
        <strain evidence="2 3">FACHB-288</strain>
    </source>
</reference>
<dbReference type="PANTHER" id="PTHR43646:SF6">
    <property type="entry name" value="PRE-MYCOFACTOCIN GLYCOSYLTRANSFERASE"/>
    <property type="match status" value="1"/>
</dbReference>
<dbReference type="PANTHER" id="PTHR43646">
    <property type="entry name" value="GLYCOSYLTRANSFERASE"/>
    <property type="match status" value="1"/>
</dbReference>
<dbReference type="InterPro" id="IPR029044">
    <property type="entry name" value="Nucleotide-diphossugar_trans"/>
</dbReference>